<reference evidence="1" key="1">
    <citation type="submission" date="2021-07" db="EMBL/GenBank/DDBJ databases">
        <title>Shinella sp. nov., a novel member of the genus Shinella from water.</title>
        <authorList>
            <person name="Deng Y."/>
        </authorList>
    </citation>
    <scope>NUCLEOTIDE SEQUENCE</scope>
    <source>
        <strain evidence="1">CPCC 100929</strain>
    </source>
</reference>
<evidence type="ECO:0000313" key="1">
    <source>
        <dbReference type="EMBL" id="MCQ4628732.1"/>
    </source>
</evidence>
<sequence>MTEKFSPSRQKAEAAFSNLQTPFFAKAEAAEELASITQSREAKTLRLREARLAKELKDRVSATSALLAKRAAAK</sequence>
<dbReference type="Proteomes" id="UP000996601">
    <property type="component" value="Unassembled WGS sequence"/>
</dbReference>
<proteinExistence type="predicted"/>
<evidence type="ECO:0000313" key="2">
    <source>
        <dbReference type="Proteomes" id="UP000996601"/>
    </source>
</evidence>
<protein>
    <recommendedName>
        <fullName evidence="3">Transcriptional regulator</fullName>
    </recommendedName>
</protein>
<dbReference type="EMBL" id="WHSB02000001">
    <property type="protein sequence ID" value="MCQ4628732.1"/>
    <property type="molecule type" value="Genomic_DNA"/>
</dbReference>
<name>A0ABT1R0M8_9HYPH</name>
<evidence type="ECO:0008006" key="3">
    <source>
        <dbReference type="Google" id="ProtNLM"/>
    </source>
</evidence>
<keyword evidence="2" id="KW-1185">Reference proteome</keyword>
<comment type="caution">
    <text evidence="1">The sequence shown here is derived from an EMBL/GenBank/DDBJ whole genome shotgun (WGS) entry which is preliminary data.</text>
</comment>
<dbReference type="RefSeq" id="WP_256114798.1">
    <property type="nucleotide sequence ID" value="NZ_WHSB02000001.1"/>
</dbReference>
<gene>
    <name evidence="1" type="ORF">GB927_001715</name>
</gene>
<organism evidence="1 2">
    <name type="scientific">Shinella lacus</name>
    <dbReference type="NCBI Taxonomy" id="2654216"/>
    <lineage>
        <taxon>Bacteria</taxon>
        <taxon>Pseudomonadati</taxon>
        <taxon>Pseudomonadota</taxon>
        <taxon>Alphaproteobacteria</taxon>
        <taxon>Hyphomicrobiales</taxon>
        <taxon>Rhizobiaceae</taxon>
        <taxon>Shinella</taxon>
    </lineage>
</organism>
<accession>A0ABT1R0M8</accession>